<feature type="signal peptide" evidence="2">
    <location>
        <begin position="1"/>
        <end position="20"/>
    </location>
</feature>
<evidence type="ECO:0000313" key="3">
    <source>
        <dbReference type="EMBL" id="RPD58050.1"/>
    </source>
</evidence>
<feature type="compositionally biased region" description="Basic and acidic residues" evidence="1">
    <location>
        <begin position="110"/>
        <end position="122"/>
    </location>
</feature>
<gene>
    <name evidence="3" type="ORF">L227DRAFT_602137</name>
</gene>
<name>A0A5C2S3I0_9APHY</name>
<feature type="region of interest" description="Disordered" evidence="1">
    <location>
        <begin position="66"/>
        <end position="184"/>
    </location>
</feature>
<keyword evidence="2" id="KW-0732">Signal</keyword>
<dbReference type="EMBL" id="ML122277">
    <property type="protein sequence ID" value="RPD58050.1"/>
    <property type="molecule type" value="Genomic_DNA"/>
</dbReference>
<evidence type="ECO:0000256" key="2">
    <source>
        <dbReference type="SAM" id="SignalP"/>
    </source>
</evidence>
<proteinExistence type="predicted"/>
<dbReference type="Proteomes" id="UP000313359">
    <property type="component" value="Unassembled WGS sequence"/>
</dbReference>
<accession>A0A5C2S3I0</accession>
<feature type="compositionally biased region" description="Low complexity" evidence="1">
    <location>
        <begin position="66"/>
        <end position="89"/>
    </location>
</feature>
<reference evidence="3" key="1">
    <citation type="journal article" date="2018" name="Genome Biol. Evol.">
        <title>Genomics and development of Lentinus tigrinus, a white-rot wood-decaying mushroom with dimorphic fruiting bodies.</title>
        <authorList>
            <person name="Wu B."/>
            <person name="Xu Z."/>
            <person name="Knudson A."/>
            <person name="Carlson A."/>
            <person name="Chen N."/>
            <person name="Kovaka S."/>
            <person name="LaButti K."/>
            <person name="Lipzen A."/>
            <person name="Pennachio C."/>
            <person name="Riley R."/>
            <person name="Schakwitz W."/>
            <person name="Umezawa K."/>
            <person name="Ohm R.A."/>
            <person name="Grigoriev I.V."/>
            <person name="Nagy L.G."/>
            <person name="Gibbons J."/>
            <person name="Hibbett D."/>
        </authorList>
    </citation>
    <scope>NUCLEOTIDE SEQUENCE [LARGE SCALE GENOMIC DNA]</scope>
    <source>
        <strain evidence="3">ALCF2SS1-6</strain>
    </source>
</reference>
<feature type="chain" id="PRO_5023106694" evidence="2">
    <location>
        <begin position="21"/>
        <end position="184"/>
    </location>
</feature>
<protein>
    <submittedName>
        <fullName evidence="3">Uncharacterized protein</fullName>
    </submittedName>
</protein>
<sequence>MNTKFAALAACLVIAQRSVARPVSDHVVTEAVEAGTIAFGSGDGFPSSGGNDGSAAIIPIPPFNWSTDPSTMSSSSSSSSITGSGVHSTPVSMPGVARDEGWYMGTGWLEEGKKGPPGREPEASSADASQVLTPTAFWDPLSPAVQTSSPDSDSDSDVDSDFLRRTFTPYYVPAGSSPDDDNES</sequence>
<keyword evidence="4" id="KW-1185">Reference proteome</keyword>
<evidence type="ECO:0000313" key="4">
    <source>
        <dbReference type="Proteomes" id="UP000313359"/>
    </source>
</evidence>
<dbReference type="AlphaFoldDB" id="A0A5C2S3I0"/>
<evidence type="ECO:0000256" key="1">
    <source>
        <dbReference type="SAM" id="MobiDB-lite"/>
    </source>
</evidence>
<organism evidence="3 4">
    <name type="scientific">Lentinus tigrinus ALCF2SS1-6</name>
    <dbReference type="NCBI Taxonomy" id="1328759"/>
    <lineage>
        <taxon>Eukaryota</taxon>
        <taxon>Fungi</taxon>
        <taxon>Dikarya</taxon>
        <taxon>Basidiomycota</taxon>
        <taxon>Agaricomycotina</taxon>
        <taxon>Agaricomycetes</taxon>
        <taxon>Polyporales</taxon>
        <taxon>Polyporaceae</taxon>
        <taxon>Lentinus</taxon>
    </lineage>
</organism>